<accession>A0A241PY82</accession>
<dbReference type="PANTHER" id="PTHR47515:SF1">
    <property type="entry name" value="BLR2054 PROTEIN"/>
    <property type="match status" value="1"/>
</dbReference>
<keyword evidence="2" id="KW-0614">Plasmid</keyword>
<proteinExistence type="predicted"/>
<organism evidence="2 3">
    <name type="scientific">Salmonella enterica subsp. enterica serovar Macclesfield str. S-1643</name>
    <dbReference type="NCBI Taxonomy" id="1242107"/>
    <lineage>
        <taxon>Bacteria</taxon>
        <taxon>Pseudomonadati</taxon>
        <taxon>Pseudomonadota</taxon>
        <taxon>Gammaproteobacteria</taxon>
        <taxon>Enterobacterales</taxon>
        <taxon>Enterobacteriaceae</taxon>
        <taxon>Salmonella</taxon>
    </lineage>
</organism>
<dbReference type="Pfam" id="PF13683">
    <property type="entry name" value="rve_3"/>
    <property type="match status" value="1"/>
</dbReference>
<geneLocation type="plasmid" evidence="2">
    <name>unnamed1</name>
</geneLocation>
<dbReference type="SUPFAM" id="SSF53098">
    <property type="entry name" value="Ribonuclease H-like"/>
    <property type="match status" value="1"/>
</dbReference>
<evidence type="ECO:0000313" key="3">
    <source>
        <dbReference type="Proteomes" id="UP000197157"/>
    </source>
</evidence>
<evidence type="ECO:0000313" key="2">
    <source>
        <dbReference type="EMBL" id="ASG19322.1"/>
    </source>
</evidence>
<dbReference type="AlphaFoldDB" id="A0A241PY82"/>
<name>A0A241PY82_SALET</name>
<sequence>MRQPFNHGVRINFSRSGKPTDNPYIESFNGSLRDECLNLHWFLSLKDVQDKPDKWRREYHHERTYSSLNNMTPAEFIQSLRNLSGSRKRKIL</sequence>
<dbReference type="Proteomes" id="UP000197157">
    <property type="component" value="Plasmid unnamed1"/>
</dbReference>
<dbReference type="GO" id="GO:0003676">
    <property type="term" value="F:nucleic acid binding"/>
    <property type="evidence" value="ECO:0007669"/>
    <property type="project" value="InterPro"/>
</dbReference>
<dbReference type="InterPro" id="IPR012337">
    <property type="entry name" value="RNaseH-like_sf"/>
</dbReference>
<evidence type="ECO:0000259" key="1">
    <source>
        <dbReference type="Pfam" id="PF13683"/>
    </source>
</evidence>
<gene>
    <name evidence="2" type="ORF">LFZ25_25170</name>
</gene>
<protein>
    <recommendedName>
        <fullName evidence="1">Integrase catalytic domain-containing protein</fullName>
    </recommendedName>
</protein>
<dbReference type="PANTHER" id="PTHR47515">
    <property type="entry name" value="LOW CALCIUM RESPONSE LOCUS PROTEIN T"/>
    <property type="match status" value="1"/>
</dbReference>
<dbReference type="GO" id="GO:0015074">
    <property type="term" value="P:DNA integration"/>
    <property type="evidence" value="ECO:0007669"/>
    <property type="project" value="InterPro"/>
</dbReference>
<dbReference type="Gene3D" id="3.30.420.10">
    <property type="entry name" value="Ribonuclease H-like superfamily/Ribonuclease H"/>
    <property type="match status" value="1"/>
</dbReference>
<dbReference type="InterPro" id="IPR036397">
    <property type="entry name" value="RNaseH_sf"/>
</dbReference>
<feature type="domain" description="Integrase catalytic" evidence="1">
    <location>
        <begin position="7"/>
        <end position="73"/>
    </location>
</feature>
<dbReference type="InterPro" id="IPR001584">
    <property type="entry name" value="Integrase_cat-core"/>
</dbReference>
<dbReference type="EMBL" id="CP022118">
    <property type="protein sequence ID" value="ASG19322.1"/>
    <property type="molecule type" value="Genomic_DNA"/>
</dbReference>
<reference evidence="2 3" key="1">
    <citation type="submission" date="2017-06" db="EMBL/GenBank/DDBJ databases">
        <title>Salmonella reference genomes for public health.</title>
        <authorList>
            <person name="Robertson J."/>
            <person name="Yoshida C."/>
            <person name="Gurnik S."/>
            <person name="Nash J."/>
        </authorList>
    </citation>
    <scope>NUCLEOTIDE SEQUENCE [LARGE SCALE GENOMIC DNA]</scope>
    <source>
        <strain evidence="2 3">S-1643</strain>
        <plasmid evidence="3">Plasmid unnamed1</plasmid>
    </source>
</reference>